<evidence type="ECO:0000259" key="1">
    <source>
        <dbReference type="Pfam" id="PF15495"/>
    </source>
</evidence>
<comment type="caution">
    <text evidence="2">The sequence shown here is derived from an EMBL/GenBank/DDBJ whole genome shotgun (WGS) entry which is preliminary data.</text>
</comment>
<dbReference type="Proteomes" id="UP000297635">
    <property type="component" value="Unassembled WGS sequence"/>
</dbReference>
<keyword evidence="3" id="KW-1185">Reference proteome</keyword>
<evidence type="ECO:0000313" key="2">
    <source>
        <dbReference type="EMBL" id="TGG41001.1"/>
    </source>
</evidence>
<dbReference type="Pfam" id="PF15495">
    <property type="entry name" value="Fimbrillin_C"/>
    <property type="match status" value="1"/>
</dbReference>
<reference evidence="2 3" key="1">
    <citation type="submission" date="2019-02" db="EMBL/GenBank/DDBJ databases">
        <title>Isolation and identification of novel species under the genus Muribaculum.</title>
        <authorList>
            <person name="Miyake S."/>
            <person name="Ding Y."/>
            <person name="Low A."/>
            <person name="Soh M."/>
            <person name="Seedorf H."/>
        </authorList>
    </citation>
    <scope>NUCLEOTIDE SEQUENCE [LARGE SCALE GENOMIC DNA]</scope>
    <source>
        <strain evidence="2 3">TLL-A3</strain>
    </source>
</reference>
<evidence type="ECO:0000313" key="3">
    <source>
        <dbReference type="Proteomes" id="UP000297635"/>
    </source>
</evidence>
<accession>A0A4Z0V878</accession>
<gene>
    <name evidence="2" type="ORF">EZ315_05000</name>
</gene>
<feature type="domain" description="Minor fimbrium subunit Mfa1 C-terminal" evidence="1">
    <location>
        <begin position="441"/>
        <end position="521"/>
    </location>
</feature>
<dbReference type="InterPro" id="IPR029140">
    <property type="entry name" value="Mfa1_C"/>
</dbReference>
<organism evidence="2 3">
    <name type="scientific">Duncaniella freteri</name>
    <dbReference type="NCBI Taxonomy" id="2530391"/>
    <lineage>
        <taxon>Bacteria</taxon>
        <taxon>Pseudomonadati</taxon>
        <taxon>Bacteroidota</taxon>
        <taxon>Bacteroidia</taxon>
        <taxon>Bacteroidales</taxon>
        <taxon>Muribaculaceae</taxon>
        <taxon>Duncaniella</taxon>
    </lineage>
</organism>
<protein>
    <recommendedName>
        <fullName evidence="1">Minor fimbrium subunit Mfa1 C-terminal domain-containing protein</fullName>
    </recommendedName>
</protein>
<dbReference type="EMBL" id="SJSA01000001">
    <property type="protein sequence ID" value="TGG41001.1"/>
    <property type="molecule type" value="Genomic_DNA"/>
</dbReference>
<sequence length="525" mass="58696">MSNSTISTCELPRTIQDWNYYTSEDKPFNLSGNNPDLNIDNNQAIRVERVAARFDFRDGSVDGKNDATLNGIGDFTYEVVTDWATKDPIVNVTLQKMAFVNMNKTFYALRHVSGDGRPVNSEICKPELPWVFQNGTIVEPYGNYVVDGNYTWKEEALAAFANISSSNTYNFSEGLEYPLFNPDGSIDNTGDGTDNWGTSICAEVINGEQDNDQEWNKPGNKGDYHIWRYATENTIAGISDQKNGVSTGIVFKGKMSAPKALESSTDEALRTLATILNDNGAGLGDHETAPILYSFANNLYVSWHNIFKAAIKEAIPGFKKIEGTDNWQPTEITRSTGLFKAVFGEGGFGTLRFQIVSKDANGNVTDYNIVTDKNATNFETAIDTEVTYNDKCADKAWNDWNNAGKPANGDIKDAFKAAVTGADITIYQRSNDNKFGWGYYCYYYYWNRHNDNRNNGVMGPMEFAVVRNNVYKIAVTKLSRLGHPRISENDPENPTPDTDDEVNNVYITVETETLPWVVRINNIEF</sequence>
<dbReference type="Gene3D" id="2.60.40.3690">
    <property type="match status" value="2"/>
</dbReference>
<proteinExistence type="predicted"/>
<name>A0A4Z0V878_9BACT</name>
<dbReference type="AlphaFoldDB" id="A0A4Z0V878"/>